<keyword evidence="2" id="KW-0732">Signal</keyword>
<dbReference type="Proteomes" id="UP000479190">
    <property type="component" value="Unassembled WGS sequence"/>
</dbReference>
<organism evidence="3 4">
    <name type="scientific">Trichogramma brassicae</name>
    <dbReference type="NCBI Taxonomy" id="86971"/>
    <lineage>
        <taxon>Eukaryota</taxon>
        <taxon>Metazoa</taxon>
        <taxon>Ecdysozoa</taxon>
        <taxon>Arthropoda</taxon>
        <taxon>Hexapoda</taxon>
        <taxon>Insecta</taxon>
        <taxon>Pterygota</taxon>
        <taxon>Neoptera</taxon>
        <taxon>Endopterygota</taxon>
        <taxon>Hymenoptera</taxon>
        <taxon>Apocrita</taxon>
        <taxon>Proctotrupomorpha</taxon>
        <taxon>Chalcidoidea</taxon>
        <taxon>Trichogrammatidae</taxon>
        <taxon>Trichogramma</taxon>
    </lineage>
</organism>
<dbReference type="AlphaFoldDB" id="A0A6H5J2J2"/>
<evidence type="ECO:0000313" key="4">
    <source>
        <dbReference type="Proteomes" id="UP000479190"/>
    </source>
</evidence>
<proteinExistence type="predicted"/>
<evidence type="ECO:0000256" key="1">
    <source>
        <dbReference type="SAM" id="MobiDB-lite"/>
    </source>
</evidence>
<keyword evidence="4" id="KW-1185">Reference proteome</keyword>
<sequence length="252" mass="28480">MPPSFIRASLSSFTAILVLITCTPTRAREKSAVEAYIEAKFRETREHLLNELYTGAVRLRGRLVEIMEQFADDETTQGREFLRIRRRRSRATSLPRRRCRAPVQRVDSLVATLSGLQSGSAQRLSTLVRARSIRQSEFIFILFLYKKSMIARISIAISEPQLAGHSVPARLPEPRLQPVSRPGRRRSAALPSGPAAARGRSAGRRRLLRAARRQILSARALLRCQQSQRAADQVSYHLFNVKDTCNVVVVFF</sequence>
<feature type="signal peptide" evidence="2">
    <location>
        <begin position="1"/>
        <end position="27"/>
    </location>
</feature>
<protein>
    <submittedName>
        <fullName evidence="3">Uncharacterized protein</fullName>
    </submittedName>
</protein>
<reference evidence="3 4" key="1">
    <citation type="submission" date="2020-02" db="EMBL/GenBank/DDBJ databases">
        <authorList>
            <person name="Ferguson B K."/>
        </authorList>
    </citation>
    <scope>NUCLEOTIDE SEQUENCE [LARGE SCALE GENOMIC DNA]</scope>
</reference>
<feature type="region of interest" description="Disordered" evidence="1">
    <location>
        <begin position="167"/>
        <end position="203"/>
    </location>
</feature>
<evidence type="ECO:0000313" key="3">
    <source>
        <dbReference type="EMBL" id="CAB0044633.1"/>
    </source>
</evidence>
<feature type="chain" id="PRO_5026012859" evidence="2">
    <location>
        <begin position="28"/>
        <end position="252"/>
    </location>
</feature>
<dbReference type="EMBL" id="CADCXV010001472">
    <property type="protein sequence ID" value="CAB0044633.1"/>
    <property type="molecule type" value="Genomic_DNA"/>
</dbReference>
<accession>A0A6H5J2J2</accession>
<gene>
    <name evidence="3" type="ORF">TBRA_LOCUS16221</name>
</gene>
<name>A0A6H5J2J2_9HYME</name>
<evidence type="ECO:0000256" key="2">
    <source>
        <dbReference type="SAM" id="SignalP"/>
    </source>
</evidence>